<dbReference type="Pfam" id="PF02551">
    <property type="entry name" value="Acyl_CoA_thio"/>
    <property type="match status" value="1"/>
</dbReference>
<dbReference type="OrthoDB" id="9781019at2"/>
<dbReference type="SUPFAM" id="SSF54637">
    <property type="entry name" value="Thioesterase/thiol ester dehydrase-isomerase"/>
    <property type="match status" value="2"/>
</dbReference>
<evidence type="ECO:0000313" key="5">
    <source>
        <dbReference type="EMBL" id="SPF67635.1"/>
    </source>
</evidence>
<dbReference type="InterPro" id="IPR003703">
    <property type="entry name" value="Acyl_CoA_thio"/>
</dbReference>
<dbReference type="Gene3D" id="2.40.160.210">
    <property type="entry name" value="Acyl-CoA thioesterase, double hotdog domain"/>
    <property type="match status" value="1"/>
</dbReference>
<evidence type="ECO:0000256" key="1">
    <source>
        <dbReference type="ARBA" id="ARBA00006538"/>
    </source>
</evidence>
<dbReference type="EMBL" id="OMOH01000002">
    <property type="protein sequence ID" value="SPF67635.1"/>
    <property type="molecule type" value="Genomic_DNA"/>
</dbReference>
<protein>
    <submittedName>
        <fullName evidence="5">Thioesterase_II_repeat2</fullName>
    </submittedName>
</protein>
<proteinExistence type="inferred from homology"/>
<accession>A0A375I0L7</accession>
<feature type="domain" description="Acyl-CoA thioesterase 2 C-terminal" evidence="3">
    <location>
        <begin position="175"/>
        <end position="280"/>
    </location>
</feature>
<dbReference type="InterPro" id="IPR025652">
    <property type="entry name" value="TesB_C"/>
</dbReference>
<dbReference type="PANTHER" id="PTHR11066:SF34">
    <property type="entry name" value="ACYL-COENZYME A THIOESTERASE 8"/>
    <property type="match status" value="1"/>
</dbReference>
<dbReference type="CDD" id="cd03445">
    <property type="entry name" value="Thioesterase_II_repeat2"/>
    <property type="match status" value="1"/>
</dbReference>
<feature type="domain" description="Acyl-CoA thioesterase-like N-terminal HotDog" evidence="4">
    <location>
        <begin position="29"/>
        <end position="109"/>
    </location>
</feature>
<dbReference type="GO" id="GO:0009062">
    <property type="term" value="P:fatty acid catabolic process"/>
    <property type="evidence" value="ECO:0007669"/>
    <property type="project" value="TreeGrafter"/>
</dbReference>
<evidence type="ECO:0000256" key="2">
    <source>
        <dbReference type="ARBA" id="ARBA00022801"/>
    </source>
</evidence>
<dbReference type="PANTHER" id="PTHR11066">
    <property type="entry name" value="ACYL-COA THIOESTERASE"/>
    <property type="match status" value="1"/>
</dbReference>
<keyword evidence="2" id="KW-0378">Hydrolase</keyword>
<dbReference type="AlphaFoldDB" id="A0A375I0L7"/>
<organism evidence="5 6">
    <name type="scientific">Propionibacterium ruminifibrarum</name>
    <dbReference type="NCBI Taxonomy" id="1962131"/>
    <lineage>
        <taxon>Bacteria</taxon>
        <taxon>Bacillati</taxon>
        <taxon>Actinomycetota</taxon>
        <taxon>Actinomycetes</taxon>
        <taxon>Propionibacteriales</taxon>
        <taxon>Propionibacteriaceae</taxon>
        <taxon>Propionibacterium</taxon>
    </lineage>
</organism>
<dbReference type="InterPro" id="IPR049449">
    <property type="entry name" value="TesB_ACOT8-like_N"/>
</dbReference>
<dbReference type="RefSeq" id="WP_119714839.1">
    <property type="nucleotide sequence ID" value="NZ_OMOH01000002.1"/>
</dbReference>
<dbReference type="InterPro" id="IPR042171">
    <property type="entry name" value="Acyl-CoA_hotdog"/>
</dbReference>
<name>A0A375I0L7_9ACTN</name>
<evidence type="ECO:0000259" key="4">
    <source>
        <dbReference type="Pfam" id="PF13622"/>
    </source>
</evidence>
<keyword evidence="6" id="KW-1185">Reference proteome</keyword>
<reference evidence="6" key="1">
    <citation type="submission" date="2018-02" db="EMBL/GenBank/DDBJ databases">
        <authorList>
            <person name="Hornung B."/>
        </authorList>
    </citation>
    <scope>NUCLEOTIDE SEQUENCE [LARGE SCALE GENOMIC DNA]</scope>
</reference>
<dbReference type="InterPro" id="IPR029069">
    <property type="entry name" value="HotDog_dom_sf"/>
</dbReference>
<comment type="similarity">
    <text evidence="1">Belongs to the C/M/P thioester hydrolase family.</text>
</comment>
<dbReference type="CDD" id="cd03444">
    <property type="entry name" value="Thioesterase_II_repeat1"/>
    <property type="match status" value="1"/>
</dbReference>
<dbReference type="Pfam" id="PF13622">
    <property type="entry name" value="4HBT_3"/>
    <property type="match status" value="1"/>
</dbReference>
<dbReference type="GO" id="GO:0006637">
    <property type="term" value="P:acyl-CoA metabolic process"/>
    <property type="evidence" value="ECO:0007669"/>
    <property type="project" value="InterPro"/>
</dbReference>
<dbReference type="Proteomes" id="UP000265962">
    <property type="component" value="Unassembled WGS sequence"/>
</dbReference>
<gene>
    <name evidence="5" type="ORF">PROPJV5_0592</name>
</gene>
<evidence type="ECO:0000259" key="3">
    <source>
        <dbReference type="Pfam" id="PF02551"/>
    </source>
</evidence>
<evidence type="ECO:0000313" key="6">
    <source>
        <dbReference type="Proteomes" id="UP000265962"/>
    </source>
</evidence>
<sequence>MPATTAELVDLLRLTQDPDSVFIGRHPRTMMQRTYGGQVLAQSLMAAYRTVPESRVAHSLNSYFIRPGQASGDIEYVVEPLRDGRTFSMRRVTALQDGRTIFTGSYSFHEMEEGLDHSDPIAAQVPPPEDCPGFLDISEERYGASPLWHEWDALDVRFAGDSSKGGIIEPANHPAHMRVWVRTTEALPADENAIHQAVLAYLSDLTLLSVTVIPHSVTYMSPHLQVATLDHIMHFHRAVRADQWLLYDMLSPSASNSLGIATGRLFQNGKLVASCSQEGLIRVLGTEREILT</sequence>
<dbReference type="GO" id="GO:0047617">
    <property type="term" value="F:fatty acyl-CoA hydrolase activity"/>
    <property type="evidence" value="ECO:0007669"/>
    <property type="project" value="InterPro"/>
</dbReference>